<dbReference type="CDD" id="cd05246">
    <property type="entry name" value="dTDP_GD_SDR_e"/>
    <property type="match status" value="1"/>
</dbReference>
<dbReference type="Gene3D" id="3.40.50.720">
    <property type="entry name" value="NAD(P)-binding Rossmann-like Domain"/>
    <property type="match status" value="1"/>
</dbReference>
<dbReference type="FunFam" id="3.40.50.720:FF:000304">
    <property type="entry name" value="UDP-glucose 4,6-dehydratase"/>
    <property type="match status" value="1"/>
</dbReference>
<dbReference type="InterPro" id="IPR005888">
    <property type="entry name" value="dTDP_Gluc_deHydtase"/>
</dbReference>
<dbReference type="OrthoDB" id="331544at2759"/>
<evidence type="ECO:0000256" key="1">
    <source>
        <dbReference type="ARBA" id="ARBA00001911"/>
    </source>
</evidence>
<keyword evidence="3" id="KW-0456">Lyase</keyword>
<dbReference type="InterPro" id="IPR036291">
    <property type="entry name" value="NAD(P)-bd_dom_sf"/>
</dbReference>
<sequence length="465" mass="52174">MSHLRRRRISGTSPALLPTGLASFVQVDVEGHLFDDNGLWREAPVFKGTTKFDPLPDMKNILVTGGAGFIASWVVRHLTLTYPDDYNIVCYDKLDYCASMSNIRSLGTSNNFRFVHGDITNPSTVRACLVEHKIDTILHFAAQSHVDLSFGNSYEFTNTNVFGTHVLLESAREVGLKRFVHISTDEVYGEVSDDEEGLIENTILAPTNPYAASKAAAEMLVNGYWKSFKLPVMIIRSNNVYGPHQYPEKVIPKFTCLLNRQQKLLLHGDGKHARKYLYAGDACDAFDTILHKGTMGQVYNIPSNDEISNLNLCSQLLDYFGYPNSTSSEFYMCVQHTQDRPFNDRRYAVDGSKLKQLGWSQKTSWEEGFKTTVGWYIKYGETWWGDIEGVFTAFPTITEGDVSTVENVYERPERLGSIDIGRLNGVIPEEPRAEDASDTPVHEAIEDITPMPLPEAAHNTQGFAL</sequence>
<evidence type="ECO:0000313" key="5">
    <source>
        <dbReference type="EMBL" id="KAF2758509.1"/>
    </source>
</evidence>
<dbReference type="EMBL" id="ML996571">
    <property type="protein sequence ID" value="KAF2758509.1"/>
    <property type="molecule type" value="Genomic_DNA"/>
</dbReference>
<dbReference type="PANTHER" id="PTHR43000">
    <property type="entry name" value="DTDP-D-GLUCOSE 4,6-DEHYDRATASE-RELATED"/>
    <property type="match status" value="1"/>
</dbReference>
<dbReference type="GeneID" id="54483798"/>
<organism evidence="5 6">
    <name type="scientific">Pseudovirgaria hyperparasitica</name>
    <dbReference type="NCBI Taxonomy" id="470096"/>
    <lineage>
        <taxon>Eukaryota</taxon>
        <taxon>Fungi</taxon>
        <taxon>Dikarya</taxon>
        <taxon>Ascomycota</taxon>
        <taxon>Pezizomycotina</taxon>
        <taxon>Dothideomycetes</taxon>
        <taxon>Dothideomycetes incertae sedis</taxon>
        <taxon>Acrospermales</taxon>
        <taxon>Acrospermaceae</taxon>
        <taxon>Pseudovirgaria</taxon>
    </lineage>
</organism>
<dbReference type="GO" id="GO:0008460">
    <property type="term" value="F:dTDP-glucose 4,6-dehydratase activity"/>
    <property type="evidence" value="ECO:0007669"/>
    <property type="project" value="InterPro"/>
</dbReference>
<dbReference type="Gene3D" id="3.90.25.10">
    <property type="entry name" value="UDP-galactose 4-epimerase, domain 1"/>
    <property type="match status" value="1"/>
</dbReference>
<dbReference type="GO" id="GO:0009225">
    <property type="term" value="P:nucleotide-sugar metabolic process"/>
    <property type="evidence" value="ECO:0007669"/>
    <property type="project" value="InterPro"/>
</dbReference>
<dbReference type="Proteomes" id="UP000799437">
    <property type="component" value="Unassembled WGS sequence"/>
</dbReference>
<dbReference type="SUPFAM" id="SSF51735">
    <property type="entry name" value="NAD(P)-binding Rossmann-fold domains"/>
    <property type="match status" value="1"/>
</dbReference>
<dbReference type="RefSeq" id="XP_033600960.1">
    <property type="nucleotide sequence ID" value="XM_033742744.1"/>
</dbReference>
<protein>
    <submittedName>
        <fullName evidence="5">NAD(P)-binding protein</fullName>
    </submittedName>
</protein>
<name>A0A6A6W8H3_9PEZI</name>
<evidence type="ECO:0000313" key="6">
    <source>
        <dbReference type="Proteomes" id="UP000799437"/>
    </source>
</evidence>
<keyword evidence="6" id="KW-1185">Reference proteome</keyword>
<evidence type="ECO:0000259" key="4">
    <source>
        <dbReference type="Pfam" id="PF16363"/>
    </source>
</evidence>
<gene>
    <name evidence="5" type="ORF">EJ05DRAFT_464355</name>
</gene>
<comment type="cofactor">
    <cofactor evidence="1">
        <name>NAD(+)</name>
        <dbReference type="ChEBI" id="CHEBI:57540"/>
    </cofactor>
</comment>
<feature type="domain" description="NAD(P)-binding" evidence="4">
    <location>
        <begin position="62"/>
        <end position="371"/>
    </location>
</feature>
<evidence type="ECO:0000256" key="3">
    <source>
        <dbReference type="ARBA" id="ARBA00023239"/>
    </source>
</evidence>
<dbReference type="Pfam" id="PF16363">
    <property type="entry name" value="GDP_Man_Dehyd"/>
    <property type="match status" value="1"/>
</dbReference>
<dbReference type="InterPro" id="IPR016040">
    <property type="entry name" value="NAD(P)-bd_dom"/>
</dbReference>
<reference evidence="5" key="1">
    <citation type="journal article" date="2020" name="Stud. Mycol.">
        <title>101 Dothideomycetes genomes: a test case for predicting lifestyles and emergence of pathogens.</title>
        <authorList>
            <person name="Haridas S."/>
            <person name="Albert R."/>
            <person name="Binder M."/>
            <person name="Bloem J."/>
            <person name="Labutti K."/>
            <person name="Salamov A."/>
            <person name="Andreopoulos B."/>
            <person name="Baker S."/>
            <person name="Barry K."/>
            <person name="Bills G."/>
            <person name="Bluhm B."/>
            <person name="Cannon C."/>
            <person name="Castanera R."/>
            <person name="Culley D."/>
            <person name="Daum C."/>
            <person name="Ezra D."/>
            <person name="Gonzalez J."/>
            <person name="Henrissat B."/>
            <person name="Kuo A."/>
            <person name="Liang C."/>
            <person name="Lipzen A."/>
            <person name="Lutzoni F."/>
            <person name="Magnuson J."/>
            <person name="Mondo S."/>
            <person name="Nolan M."/>
            <person name="Ohm R."/>
            <person name="Pangilinan J."/>
            <person name="Park H.-J."/>
            <person name="Ramirez L."/>
            <person name="Alfaro M."/>
            <person name="Sun H."/>
            <person name="Tritt A."/>
            <person name="Yoshinaga Y."/>
            <person name="Zwiers L.-H."/>
            <person name="Turgeon B."/>
            <person name="Goodwin S."/>
            <person name="Spatafora J."/>
            <person name="Crous P."/>
            <person name="Grigoriev I."/>
        </authorList>
    </citation>
    <scope>NUCLEOTIDE SEQUENCE</scope>
    <source>
        <strain evidence="5">CBS 121739</strain>
    </source>
</reference>
<accession>A0A6A6W8H3</accession>
<dbReference type="AlphaFoldDB" id="A0A6A6W8H3"/>
<proteinExistence type="predicted"/>
<evidence type="ECO:0000256" key="2">
    <source>
        <dbReference type="ARBA" id="ARBA00023027"/>
    </source>
</evidence>
<keyword evidence="2" id="KW-0520">NAD</keyword>